<keyword evidence="3 6" id="KW-0812">Transmembrane</keyword>
<evidence type="ECO:0000256" key="2">
    <source>
        <dbReference type="ARBA" id="ARBA00022475"/>
    </source>
</evidence>
<name>A0A382D454_9ZZZZ</name>
<evidence type="ECO:0000256" key="5">
    <source>
        <dbReference type="ARBA" id="ARBA00023136"/>
    </source>
</evidence>
<feature type="non-terminal residue" evidence="9">
    <location>
        <position position="1"/>
    </location>
</feature>
<sequence length="398" mass="45802">LRNRIADLRKYGVLTSFENPNMPIIDAEFDDIDLFRIWEILWSARREIIRNIFIASILSIILAFILPKTYRTTAIIMPPASSSERGIFGGGSGLFAIESLLSPKTSSDANTFIAILKSRTIMQSVIEKFNLIEFYDVSNNEKAQESLEDDTNFEIDEEGTIRVTTYIKTGWLHFESDEKICKTLSRDITNYFMTKLDEVNKKLKSEKATQHRLFIENRYYQNIVDLAKAEDNLKLFQEKNNTIALTEQTTAAIQVATEIVTKISISKVKLSILEETLTNDHPEIKLLKSEITGLQKQLEELDYGGNDMKMIPGFSKVPNLGLVLGRLMREVEVQNTLYTFLTQQYEEAKIQEARDNPTVQILDYAVLPKLKYKPVRSRVFLIGFVLSTVFSMYYIYFR</sequence>
<dbReference type="Pfam" id="PF13807">
    <property type="entry name" value="GNVR"/>
    <property type="match status" value="1"/>
</dbReference>
<evidence type="ECO:0000259" key="7">
    <source>
        <dbReference type="Pfam" id="PF02706"/>
    </source>
</evidence>
<comment type="subcellular location">
    <subcellularLocation>
        <location evidence="1">Cell membrane</location>
        <topology evidence="1">Multi-pass membrane protein</topology>
    </subcellularLocation>
</comment>
<reference evidence="9" key="1">
    <citation type="submission" date="2018-05" db="EMBL/GenBank/DDBJ databases">
        <authorList>
            <person name="Lanie J.A."/>
            <person name="Ng W.-L."/>
            <person name="Kazmierczak K.M."/>
            <person name="Andrzejewski T.M."/>
            <person name="Davidsen T.M."/>
            <person name="Wayne K.J."/>
            <person name="Tettelin H."/>
            <person name="Glass J.I."/>
            <person name="Rusch D."/>
            <person name="Podicherti R."/>
            <person name="Tsui H.-C.T."/>
            <person name="Winkler M.E."/>
        </authorList>
    </citation>
    <scope>NUCLEOTIDE SEQUENCE</scope>
</reference>
<keyword evidence="4 6" id="KW-1133">Transmembrane helix</keyword>
<evidence type="ECO:0000256" key="1">
    <source>
        <dbReference type="ARBA" id="ARBA00004651"/>
    </source>
</evidence>
<keyword evidence="2" id="KW-1003">Cell membrane</keyword>
<keyword evidence="5 6" id="KW-0472">Membrane</keyword>
<evidence type="ECO:0000259" key="8">
    <source>
        <dbReference type="Pfam" id="PF13807"/>
    </source>
</evidence>
<evidence type="ECO:0000256" key="3">
    <source>
        <dbReference type="ARBA" id="ARBA00022692"/>
    </source>
</evidence>
<dbReference type="GO" id="GO:0004713">
    <property type="term" value="F:protein tyrosine kinase activity"/>
    <property type="evidence" value="ECO:0007669"/>
    <property type="project" value="TreeGrafter"/>
</dbReference>
<proteinExistence type="predicted"/>
<dbReference type="PANTHER" id="PTHR32309:SF13">
    <property type="entry name" value="FERRIC ENTEROBACTIN TRANSPORT PROTEIN FEPE"/>
    <property type="match status" value="1"/>
</dbReference>
<dbReference type="PANTHER" id="PTHR32309">
    <property type="entry name" value="TYROSINE-PROTEIN KINASE"/>
    <property type="match status" value="1"/>
</dbReference>
<gene>
    <name evidence="9" type="ORF">METZ01_LOCUS185959</name>
</gene>
<evidence type="ECO:0000313" key="9">
    <source>
        <dbReference type="EMBL" id="SVB33105.1"/>
    </source>
</evidence>
<organism evidence="9">
    <name type="scientific">marine metagenome</name>
    <dbReference type="NCBI Taxonomy" id="408172"/>
    <lineage>
        <taxon>unclassified sequences</taxon>
        <taxon>metagenomes</taxon>
        <taxon>ecological metagenomes</taxon>
    </lineage>
</organism>
<feature type="transmembrane region" description="Helical" evidence="6">
    <location>
        <begin position="379"/>
        <end position="397"/>
    </location>
</feature>
<protein>
    <recommendedName>
        <fullName evidence="10">Polysaccharide chain length determinant N-terminal domain-containing protein</fullName>
    </recommendedName>
</protein>
<dbReference type="EMBL" id="UINC01037513">
    <property type="protein sequence ID" value="SVB33105.1"/>
    <property type="molecule type" value="Genomic_DNA"/>
</dbReference>
<dbReference type="GO" id="GO:0005886">
    <property type="term" value="C:plasma membrane"/>
    <property type="evidence" value="ECO:0007669"/>
    <property type="project" value="UniProtKB-SubCell"/>
</dbReference>
<feature type="non-terminal residue" evidence="9">
    <location>
        <position position="398"/>
    </location>
</feature>
<dbReference type="InterPro" id="IPR032807">
    <property type="entry name" value="GNVR"/>
</dbReference>
<dbReference type="AlphaFoldDB" id="A0A382D454"/>
<dbReference type="InterPro" id="IPR050445">
    <property type="entry name" value="Bact_polysacc_biosynth/exp"/>
</dbReference>
<feature type="domain" description="Tyrosine-protein kinase G-rich" evidence="8">
    <location>
        <begin position="324"/>
        <end position="398"/>
    </location>
</feature>
<feature type="transmembrane region" description="Helical" evidence="6">
    <location>
        <begin position="48"/>
        <end position="67"/>
    </location>
</feature>
<feature type="domain" description="Polysaccharide chain length determinant N-terminal" evidence="7">
    <location>
        <begin position="30"/>
        <end position="128"/>
    </location>
</feature>
<dbReference type="InterPro" id="IPR003856">
    <property type="entry name" value="LPS_length_determ_N"/>
</dbReference>
<evidence type="ECO:0008006" key="10">
    <source>
        <dbReference type="Google" id="ProtNLM"/>
    </source>
</evidence>
<dbReference type="Pfam" id="PF02706">
    <property type="entry name" value="Wzz"/>
    <property type="match status" value="1"/>
</dbReference>
<evidence type="ECO:0000256" key="4">
    <source>
        <dbReference type="ARBA" id="ARBA00022989"/>
    </source>
</evidence>
<evidence type="ECO:0000256" key="6">
    <source>
        <dbReference type="SAM" id="Phobius"/>
    </source>
</evidence>
<accession>A0A382D454</accession>